<reference evidence="2 3" key="1">
    <citation type="journal article" date="2007" name="Proc. Natl. Acad. Sci. U.S.A.">
        <title>The tiny eukaryote Ostreococcus provides genomic insights into the paradox of plankton speciation.</title>
        <authorList>
            <person name="Palenik B."/>
            <person name="Grimwood J."/>
            <person name="Aerts A."/>
            <person name="Rouze P."/>
            <person name="Salamov A."/>
            <person name="Putnam N."/>
            <person name="Dupont C."/>
            <person name="Jorgensen R."/>
            <person name="Derelle E."/>
            <person name="Rombauts S."/>
            <person name="Zhou K."/>
            <person name="Otillar R."/>
            <person name="Merchant S.S."/>
            <person name="Podell S."/>
            <person name="Gaasterland T."/>
            <person name="Napoli C."/>
            <person name="Gendler K."/>
            <person name="Manuell A."/>
            <person name="Tai V."/>
            <person name="Vallon O."/>
            <person name="Piganeau G."/>
            <person name="Jancek S."/>
            <person name="Heijde M."/>
            <person name="Jabbari K."/>
            <person name="Bowler C."/>
            <person name="Lohr M."/>
            <person name="Robbens S."/>
            <person name="Werner G."/>
            <person name="Dubchak I."/>
            <person name="Pazour G.J."/>
            <person name="Ren Q."/>
            <person name="Paulsen I."/>
            <person name="Delwiche C."/>
            <person name="Schmutz J."/>
            <person name="Rokhsar D."/>
            <person name="Van de Peer Y."/>
            <person name="Moreau H."/>
            <person name="Grigoriev I.V."/>
        </authorList>
    </citation>
    <scope>NUCLEOTIDE SEQUENCE [LARGE SCALE GENOMIC DNA]</scope>
    <source>
        <strain evidence="2 3">CCE9901</strain>
    </source>
</reference>
<feature type="compositionally biased region" description="Basic and acidic residues" evidence="1">
    <location>
        <begin position="62"/>
        <end position="74"/>
    </location>
</feature>
<sequence length="356" mass="36886">MDTVRRVLGAYLSGPVGEIAGSSPASSVKSLVPRRLSFARASSDGVARATNGNQASRAMSRFVRDAVGGKRARESSGTNGEGANGDVDGGGDDDGAGGKRPRHDDDVDVAVVRGEISGRGDEDLAPWPSAKRKRGIEDEEDAETPAAHRRRTSERASVQAPRARATPVLVAEKVLKGGRLDGFKALPKMSSRVAAPARRGPTNRRGLGGRRRIVDVRARVEFDELAEDKAERERLEATRAPALGLPSSYATTVASDRPKSNDSGGLGAALAEFKSTAATAAAEPAKSTTTSNPPSSTGGFTFTAAPPSSSTANPFSKPPTVGAPSATPFAFSAGAAADPAPGRRVVRARRPASRNR</sequence>
<dbReference type="Proteomes" id="UP000001568">
    <property type="component" value="Chromosome 9"/>
</dbReference>
<keyword evidence="3" id="KW-1185">Reference proteome</keyword>
<dbReference type="EMBL" id="CP000589">
    <property type="protein sequence ID" value="ABO98154.1"/>
    <property type="molecule type" value="Genomic_DNA"/>
</dbReference>
<dbReference type="KEGG" id="olu:OSTLU_16913"/>
<protein>
    <submittedName>
        <fullName evidence="2">Uncharacterized protein</fullName>
    </submittedName>
</protein>
<accession>A4S358</accession>
<feature type="compositionally biased region" description="Basic residues" evidence="1">
    <location>
        <begin position="344"/>
        <end position="356"/>
    </location>
</feature>
<gene>
    <name evidence="2" type="ORF">OSTLU_16913</name>
</gene>
<dbReference type="AlphaFoldDB" id="A4S358"/>
<dbReference type="HOGENOM" id="CLU_779355_0_0_1"/>
<evidence type="ECO:0000313" key="2">
    <source>
        <dbReference type="EMBL" id="ABO98154.1"/>
    </source>
</evidence>
<name>A4S358_OSTLU</name>
<dbReference type="Gramene" id="ABO98154">
    <property type="protein sequence ID" value="ABO98154"/>
    <property type="gene ID" value="OSTLU_16913"/>
</dbReference>
<feature type="region of interest" description="Disordered" evidence="1">
    <location>
        <begin position="41"/>
        <end position="164"/>
    </location>
</feature>
<feature type="compositionally biased region" description="Low complexity" evidence="1">
    <location>
        <begin position="322"/>
        <end position="343"/>
    </location>
</feature>
<feature type="region of interest" description="Disordered" evidence="1">
    <location>
        <begin position="190"/>
        <end position="209"/>
    </location>
</feature>
<feature type="compositionally biased region" description="Low complexity" evidence="1">
    <location>
        <begin position="268"/>
        <end position="297"/>
    </location>
</feature>
<evidence type="ECO:0000256" key="1">
    <source>
        <dbReference type="SAM" id="MobiDB-lite"/>
    </source>
</evidence>
<evidence type="ECO:0000313" key="3">
    <source>
        <dbReference type="Proteomes" id="UP000001568"/>
    </source>
</evidence>
<dbReference type="GeneID" id="5003866"/>
<dbReference type="OrthoDB" id="10670389at2759"/>
<dbReference type="RefSeq" id="XP_001419861.1">
    <property type="nucleotide sequence ID" value="XM_001419824.1"/>
</dbReference>
<organism evidence="2 3">
    <name type="scientific">Ostreococcus lucimarinus (strain CCE9901)</name>
    <dbReference type="NCBI Taxonomy" id="436017"/>
    <lineage>
        <taxon>Eukaryota</taxon>
        <taxon>Viridiplantae</taxon>
        <taxon>Chlorophyta</taxon>
        <taxon>Mamiellophyceae</taxon>
        <taxon>Mamiellales</taxon>
        <taxon>Bathycoccaceae</taxon>
        <taxon>Ostreococcus</taxon>
    </lineage>
</organism>
<feature type="region of interest" description="Disordered" evidence="1">
    <location>
        <begin position="229"/>
        <end position="356"/>
    </location>
</feature>
<proteinExistence type="predicted"/>